<dbReference type="CDD" id="cd16424">
    <property type="entry name" value="VirB8"/>
    <property type="match status" value="1"/>
</dbReference>
<comment type="caution">
    <text evidence="7">The sequence shown here is derived from an EMBL/GenBank/DDBJ whole genome shotgun (WGS) entry which is preliminary data.</text>
</comment>
<keyword evidence="2 5" id="KW-0812">Transmembrane</keyword>
<feature type="transmembrane region" description="Helical" evidence="5">
    <location>
        <begin position="45"/>
        <end position="67"/>
    </location>
</feature>
<dbReference type="Proteomes" id="UP000715095">
    <property type="component" value="Unassembled WGS sequence"/>
</dbReference>
<proteinExistence type="predicted"/>
<comment type="subcellular location">
    <subcellularLocation>
        <location evidence="1">Membrane</location>
        <topology evidence="1">Single-pass membrane protein</topology>
    </subcellularLocation>
</comment>
<dbReference type="SUPFAM" id="SSF54427">
    <property type="entry name" value="NTF2-like"/>
    <property type="match status" value="1"/>
</dbReference>
<dbReference type="InterPro" id="IPR007430">
    <property type="entry name" value="VirB8"/>
</dbReference>
<dbReference type="EMBL" id="JACJJC010000003">
    <property type="protein sequence ID" value="MBM6703391.1"/>
    <property type="molecule type" value="Genomic_DNA"/>
</dbReference>
<organism evidence="7 8">
    <name type="scientific">Sutterella massiliensis</name>
    <dbReference type="NCBI Taxonomy" id="1816689"/>
    <lineage>
        <taxon>Bacteria</taxon>
        <taxon>Pseudomonadati</taxon>
        <taxon>Pseudomonadota</taxon>
        <taxon>Betaproteobacteria</taxon>
        <taxon>Burkholderiales</taxon>
        <taxon>Sutterellaceae</taxon>
        <taxon>Sutterella</taxon>
    </lineage>
</organism>
<gene>
    <name evidence="7" type="ORF">H6A60_02585</name>
</gene>
<dbReference type="Pfam" id="PF04335">
    <property type="entry name" value="VirB8"/>
    <property type="match status" value="1"/>
</dbReference>
<evidence type="ECO:0000256" key="4">
    <source>
        <dbReference type="ARBA" id="ARBA00023136"/>
    </source>
</evidence>
<dbReference type="RefSeq" id="WP_205101869.1">
    <property type="nucleotide sequence ID" value="NZ_JACJJC010000003.1"/>
</dbReference>
<dbReference type="PIRSF" id="PIRSF003299">
    <property type="entry name" value="VirB8_PtlE"/>
    <property type="match status" value="1"/>
</dbReference>
<evidence type="ECO:0000259" key="6">
    <source>
        <dbReference type="Pfam" id="PF04335"/>
    </source>
</evidence>
<dbReference type="InterPro" id="IPR026264">
    <property type="entry name" value="VirB8/PtlE"/>
</dbReference>
<keyword evidence="4 5" id="KW-0472">Membrane</keyword>
<evidence type="ECO:0000313" key="7">
    <source>
        <dbReference type="EMBL" id="MBM6703391.1"/>
    </source>
</evidence>
<keyword evidence="8" id="KW-1185">Reference proteome</keyword>
<evidence type="ECO:0000256" key="5">
    <source>
        <dbReference type="SAM" id="Phobius"/>
    </source>
</evidence>
<evidence type="ECO:0000256" key="1">
    <source>
        <dbReference type="ARBA" id="ARBA00004167"/>
    </source>
</evidence>
<evidence type="ECO:0000256" key="3">
    <source>
        <dbReference type="ARBA" id="ARBA00022989"/>
    </source>
</evidence>
<evidence type="ECO:0000313" key="8">
    <source>
        <dbReference type="Proteomes" id="UP000715095"/>
    </source>
</evidence>
<evidence type="ECO:0000256" key="2">
    <source>
        <dbReference type="ARBA" id="ARBA00022692"/>
    </source>
</evidence>
<keyword evidence="3 5" id="KW-1133">Transmembrane helix</keyword>
<accession>A0ABS2DPW4</accession>
<sequence>MFGRKKKNQTTATEAPEKDAKYADAIGWESSRLSLAEKSEARAWLTAKILGATNIALVAAIVIMMPLKETLPYVIEVDKSTGMSTILSVANAEEIPVSEVMDKYWLSEYVQAREAYDYRTLENDYIKTRELSMPNVFEPYSRQFGTDKNSMEQTIGDTKRILVELLSVVPNGNGIATVRFRKKLVDTQTGQPEGADVWTARIGYEYVPTFKVEEAKRLINPFGFKVTTYRVDQELK</sequence>
<dbReference type="Gene3D" id="3.10.450.230">
    <property type="entry name" value="VirB8 protein"/>
    <property type="match status" value="1"/>
</dbReference>
<protein>
    <submittedName>
        <fullName evidence="7">Type VI secretion protein</fullName>
    </submittedName>
</protein>
<feature type="domain" description="Bacterial virulence protein VirB8" evidence="6">
    <location>
        <begin position="25"/>
        <end position="234"/>
    </location>
</feature>
<reference evidence="7 8" key="1">
    <citation type="journal article" date="2021" name="Sci. Rep.">
        <title>The distribution of antibiotic resistance genes in chicken gut microbiota commensals.</title>
        <authorList>
            <person name="Juricova H."/>
            <person name="Matiasovicova J."/>
            <person name="Kubasova T."/>
            <person name="Cejkova D."/>
            <person name="Rychlik I."/>
        </authorList>
    </citation>
    <scope>NUCLEOTIDE SEQUENCE [LARGE SCALE GENOMIC DNA]</scope>
    <source>
        <strain evidence="7 8">An829</strain>
    </source>
</reference>
<dbReference type="InterPro" id="IPR032710">
    <property type="entry name" value="NTF2-like_dom_sf"/>
</dbReference>
<name>A0ABS2DPW4_9BURK</name>